<evidence type="ECO:0000313" key="2">
    <source>
        <dbReference type="EMBL" id="MBR7837352.1"/>
    </source>
</evidence>
<dbReference type="NCBIfam" id="NF002938">
    <property type="entry name" value="PRK03592.1"/>
    <property type="match status" value="1"/>
</dbReference>
<proteinExistence type="predicted"/>
<dbReference type="AlphaFoldDB" id="A0A941EVX9"/>
<reference evidence="2" key="1">
    <citation type="submission" date="2021-04" db="EMBL/GenBank/DDBJ databases">
        <title>Genome based classification of Actinospica acidithermotolerans sp. nov., an actinobacterium isolated from an Indonesian hot spring.</title>
        <authorList>
            <person name="Kusuma A.B."/>
            <person name="Putra K.E."/>
            <person name="Nafisah S."/>
            <person name="Loh J."/>
            <person name="Nouioui I."/>
            <person name="Goodfellow M."/>
        </authorList>
    </citation>
    <scope>NUCLEOTIDE SEQUENCE</scope>
    <source>
        <strain evidence="2">CSCA 57</strain>
    </source>
</reference>
<sequence length="185" mass="20263">MSTISVLDSTMHYEESGAGLPIVFLHGNPASSYLWRKVTPQLADRAKTLAPDLIGMGASGRPEIAYGFDDHARYLEAWFDALDLRQVVLVGHDWGGALALDWAAHHPDRVRGVALLETILKPLSSAHLSAPARERFESFRTPGLGEKLVLEENLFLKTAFTGGVLNPLTEEEVAPYKAPYPTPES</sequence>
<dbReference type="PRINTS" id="PR00111">
    <property type="entry name" value="ABHYDROLASE"/>
</dbReference>
<keyword evidence="3" id="KW-1185">Reference proteome</keyword>
<dbReference type="EMBL" id="JAGSOG010000198">
    <property type="protein sequence ID" value="MBR7837352.1"/>
    <property type="molecule type" value="Genomic_DNA"/>
</dbReference>
<dbReference type="EC" id="3.8.1.5" evidence="2"/>
<feature type="non-terminal residue" evidence="2">
    <location>
        <position position="185"/>
    </location>
</feature>
<dbReference type="GO" id="GO:0016020">
    <property type="term" value="C:membrane"/>
    <property type="evidence" value="ECO:0007669"/>
    <property type="project" value="TreeGrafter"/>
</dbReference>
<evidence type="ECO:0000313" key="3">
    <source>
        <dbReference type="Proteomes" id="UP000675781"/>
    </source>
</evidence>
<organism evidence="2 3">
    <name type="scientific">Actinospica durhamensis</name>
    <dbReference type="NCBI Taxonomy" id="1508375"/>
    <lineage>
        <taxon>Bacteria</taxon>
        <taxon>Bacillati</taxon>
        <taxon>Actinomycetota</taxon>
        <taxon>Actinomycetes</taxon>
        <taxon>Catenulisporales</taxon>
        <taxon>Actinospicaceae</taxon>
        <taxon>Actinospica</taxon>
    </lineage>
</organism>
<dbReference type="Gene3D" id="3.40.50.1820">
    <property type="entry name" value="alpha/beta hydrolase"/>
    <property type="match status" value="1"/>
</dbReference>
<dbReference type="InterPro" id="IPR050266">
    <property type="entry name" value="AB_hydrolase_sf"/>
</dbReference>
<accession>A0A941EVX9</accession>
<dbReference type="PRINTS" id="PR00412">
    <property type="entry name" value="EPOXHYDRLASE"/>
</dbReference>
<dbReference type="Pfam" id="PF00561">
    <property type="entry name" value="Abhydrolase_1"/>
    <property type="match status" value="1"/>
</dbReference>
<dbReference type="GO" id="GO:0018786">
    <property type="term" value="F:haloalkane dehalogenase activity"/>
    <property type="evidence" value="ECO:0007669"/>
    <property type="project" value="UniProtKB-EC"/>
</dbReference>
<dbReference type="PANTHER" id="PTHR43798">
    <property type="entry name" value="MONOACYLGLYCEROL LIPASE"/>
    <property type="match status" value="1"/>
</dbReference>
<keyword evidence="2" id="KW-0378">Hydrolase</keyword>
<protein>
    <submittedName>
        <fullName evidence="2">Haloalkane dehalogenase</fullName>
        <ecNumber evidence="2">3.8.1.5</ecNumber>
    </submittedName>
</protein>
<dbReference type="Proteomes" id="UP000675781">
    <property type="component" value="Unassembled WGS sequence"/>
</dbReference>
<dbReference type="InterPro" id="IPR000639">
    <property type="entry name" value="Epox_hydrolase-like"/>
</dbReference>
<name>A0A941EVX9_9ACTN</name>
<dbReference type="InterPro" id="IPR029058">
    <property type="entry name" value="AB_hydrolase_fold"/>
</dbReference>
<dbReference type="PANTHER" id="PTHR43798:SF24">
    <property type="entry name" value="CIS-3-ALKYL-4-ALKYLOXETAN-2-ONE DECARBOXYLASE"/>
    <property type="match status" value="1"/>
</dbReference>
<feature type="domain" description="AB hydrolase-1" evidence="1">
    <location>
        <begin position="21"/>
        <end position="138"/>
    </location>
</feature>
<evidence type="ECO:0000259" key="1">
    <source>
        <dbReference type="Pfam" id="PF00561"/>
    </source>
</evidence>
<dbReference type="InterPro" id="IPR000073">
    <property type="entry name" value="AB_hydrolase_1"/>
</dbReference>
<dbReference type="SUPFAM" id="SSF53474">
    <property type="entry name" value="alpha/beta-Hydrolases"/>
    <property type="match status" value="1"/>
</dbReference>
<gene>
    <name evidence="2" type="ORF">KDL01_29000</name>
</gene>
<comment type="caution">
    <text evidence="2">The sequence shown here is derived from an EMBL/GenBank/DDBJ whole genome shotgun (WGS) entry which is preliminary data.</text>
</comment>